<dbReference type="RefSeq" id="WP_007077041.1">
    <property type="nucleotide sequence ID" value="NZ_CM001024.1"/>
</dbReference>
<dbReference type="GO" id="GO:0003677">
    <property type="term" value="F:DNA binding"/>
    <property type="evidence" value="ECO:0007669"/>
    <property type="project" value="InterPro"/>
</dbReference>
<dbReference type="OrthoDB" id="4578834at2"/>
<dbReference type="InterPro" id="IPR010982">
    <property type="entry name" value="Lambda_DNA-bd_dom_sf"/>
</dbReference>
<protein>
    <recommendedName>
        <fullName evidence="1">HTH cro/C1-type domain-containing protein</fullName>
    </recommendedName>
</protein>
<comment type="caution">
    <text evidence="2">The sequence shown here is derived from an EMBL/GenBank/DDBJ whole genome shotgun (WGS) entry which is preliminary data.</text>
</comment>
<organism evidence="2 3">
    <name type="scientific">Aeromicrobium marinum DSM 15272</name>
    <dbReference type="NCBI Taxonomy" id="585531"/>
    <lineage>
        <taxon>Bacteria</taxon>
        <taxon>Bacillati</taxon>
        <taxon>Actinomycetota</taxon>
        <taxon>Actinomycetes</taxon>
        <taxon>Propionibacteriales</taxon>
        <taxon>Nocardioidaceae</taxon>
        <taxon>Aeromicrobium</taxon>
    </lineage>
</organism>
<dbReference type="Gene3D" id="1.10.260.40">
    <property type="entry name" value="lambda repressor-like DNA-binding domains"/>
    <property type="match status" value="1"/>
</dbReference>
<proteinExistence type="predicted"/>
<dbReference type="AlphaFoldDB" id="E2SE13"/>
<dbReference type="EMBL" id="ACLF03000006">
    <property type="protein sequence ID" value="EFQ82740.1"/>
    <property type="molecule type" value="Genomic_DNA"/>
</dbReference>
<keyword evidence="3" id="KW-1185">Reference proteome</keyword>
<sequence length="84" mass="9363">MKLRSTKLLIDYMEAGDFSQARLGRHAECSRQFISMMVRGERTTCTPAVAQRIEEALRVLPGTLFVPSMSTLMTRHDSSDAVSA</sequence>
<evidence type="ECO:0000259" key="1">
    <source>
        <dbReference type="PROSITE" id="PS50943"/>
    </source>
</evidence>
<feature type="domain" description="HTH cro/C1-type" evidence="1">
    <location>
        <begin position="9"/>
        <end position="64"/>
    </location>
</feature>
<accession>E2SE13</accession>
<name>E2SE13_9ACTN</name>
<dbReference type="HOGENOM" id="CLU_2520204_0_0_11"/>
<dbReference type="STRING" id="585531.HMPREF0063_11949"/>
<gene>
    <name evidence="2" type="ORF">HMPREF0063_11949</name>
</gene>
<evidence type="ECO:0000313" key="2">
    <source>
        <dbReference type="EMBL" id="EFQ82740.1"/>
    </source>
</evidence>
<dbReference type="Proteomes" id="UP000003111">
    <property type="component" value="Unassembled WGS sequence"/>
</dbReference>
<dbReference type="eggNOG" id="ENOG502ZWTG">
    <property type="taxonomic scope" value="Bacteria"/>
</dbReference>
<reference evidence="2" key="1">
    <citation type="submission" date="2010-08" db="EMBL/GenBank/DDBJ databases">
        <authorList>
            <person name="Muzny D."/>
            <person name="Qin X."/>
            <person name="Buhay C."/>
            <person name="Dugan-Rocha S."/>
            <person name="Ding Y."/>
            <person name="Chen G."/>
            <person name="Hawes A."/>
            <person name="Holder M."/>
            <person name="Jhangiani S."/>
            <person name="Johnson A."/>
            <person name="Khan Z."/>
            <person name="Li Z."/>
            <person name="Liu W."/>
            <person name="Liu X."/>
            <person name="Perez L."/>
            <person name="Shen H."/>
            <person name="Wang Q."/>
            <person name="Watt J."/>
            <person name="Xi L."/>
            <person name="Xin Y."/>
            <person name="Zhou J."/>
            <person name="Deng J."/>
            <person name="Jiang H."/>
            <person name="Liu Y."/>
            <person name="Qu J."/>
            <person name="Song X.-Z."/>
            <person name="Zhang L."/>
            <person name="Villasana D."/>
            <person name="Johnson A."/>
            <person name="Liu J."/>
            <person name="Liyanage D."/>
            <person name="Lorensuhewa L."/>
            <person name="Robinson T."/>
            <person name="Song A."/>
            <person name="Song B.-B."/>
            <person name="Dinh H."/>
            <person name="Thornton R."/>
            <person name="Coyle M."/>
            <person name="Francisco L."/>
            <person name="Jackson L."/>
            <person name="Javaid M."/>
            <person name="Korchina V."/>
            <person name="Kovar C."/>
            <person name="Mata R."/>
            <person name="Mathew T."/>
            <person name="Ngo R."/>
            <person name="Nguyen L."/>
            <person name="Nguyen N."/>
            <person name="Okwuonu G."/>
            <person name="Ongeri F."/>
            <person name="Pham C."/>
            <person name="Simmons D."/>
            <person name="Wilczek-Boney K."/>
            <person name="Hale W."/>
            <person name="Jakkamsetti A."/>
            <person name="Pham P."/>
            <person name="Ruth R."/>
            <person name="San Lucas F."/>
            <person name="Warren J."/>
            <person name="Zhang J."/>
            <person name="Zhao Z."/>
            <person name="Zhou C."/>
            <person name="Zhu D."/>
            <person name="Lee S."/>
            <person name="Bess C."/>
            <person name="Blankenburg K."/>
            <person name="Forbes L."/>
            <person name="Fu Q."/>
            <person name="Gubbala S."/>
            <person name="Hirani K."/>
            <person name="Jayaseelan J.C."/>
            <person name="Lara F."/>
            <person name="Munidasa M."/>
            <person name="Palculict T."/>
            <person name="Patil S."/>
            <person name="Pu L.-L."/>
            <person name="Saada N."/>
            <person name="Tang L."/>
            <person name="Weissenberger G."/>
            <person name="Zhu Y."/>
            <person name="Hemphill L."/>
            <person name="Shang Y."/>
            <person name="Youmans B."/>
            <person name="Ayvaz T."/>
            <person name="Ross M."/>
            <person name="Santibanez J."/>
            <person name="Aqrawi P."/>
            <person name="Gross S."/>
            <person name="Joshi V."/>
            <person name="Fowler G."/>
            <person name="Nazareth L."/>
            <person name="Reid J."/>
            <person name="Worley K."/>
            <person name="Petrosino J."/>
            <person name="Highlander S."/>
            <person name="Gibbs R."/>
        </authorList>
    </citation>
    <scope>NUCLEOTIDE SEQUENCE [LARGE SCALE GENOMIC DNA]</scope>
    <source>
        <strain evidence="2">DSM 15272</strain>
    </source>
</reference>
<dbReference type="InterPro" id="IPR001387">
    <property type="entry name" value="Cro/C1-type_HTH"/>
</dbReference>
<dbReference type="PROSITE" id="PS50943">
    <property type="entry name" value="HTH_CROC1"/>
    <property type="match status" value="1"/>
</dbReference>
<evidence type="ECO:0000313" key="3">
    <source>
        <dbReference type="Proteomes" id="UP000003111"/>
    </source>
</evidence>
<dbReference type="SUPFAM" id="SSF47413">
    <property type="entry name" value="lambda repressor-like DNA-binding domains"/>
    <property type="match status" value="1"/>
</dbReference>